<keyword evidence="11" id="KW-0053">Apoptosis</keyword>
<dbReference type="GO" id="GO:0019031">
    <property type="term" value="C:viral envelope"/>
    <property type="evidence" value="ECO:0007669"/>
    <property type="project" value="InterPro"/>
</dbReference>
<dbReference type="GO" id="GO:0039660">
    <property type="term" value="F:structural constituent of virion"/>
    <property type="evidence" value="ECO:0007669"/>
    <property type="project" value="UniProtKB-KW"/>
</dbReference>
<evidence type="ECO:0000256" key="9">
    <source>
        <dbReference type="ARBA" id="ARBA00022612"/>
    </source>
</evidence>
<dbReference type="SUPFAM" id="SSF75404">
    <property type="entry name" value="VSV matrix protein"/>
    <property type="match status" value="1"/>
</dbReference>
<sequence>MSSFKKILGLSSKSHKKSKKMGLPPPYDESCPMEIQPSAPISNDFFGMEDMDLYDKDSLRYEKFRFMLKMTVRSNKPFRAYDDVTAAVAQWDNSYIGMVGKRPFYKIIALIGSSHLQATPAVLADLNQPEYYATLTGRCFLPHRLGLVPPMFNVPETFRKPFNIGLYKGTLDFTFTVSDDESNEKVPHVWDYMNPKYQSQIQQEGLKFGLILSKKATGTWVLDQLSPFK</sequence>
<evidence type="ECO:0000256" key="17">
    <source>
        <dbReference type="ARBA" id="ARBA00037802"/>
    </source>
</evidence>
<evidence type="ECO:0000256" key="11">
    <source>
        <dbReference type="ARBA" id="ARBA00022703"/>
    </source>
</evidence>
<evidence type="ECO:0000256" key="2">
    <source>
        <dbReference type="ARBA" id="ARBA00004328"/>
    </source>
</evidence>
<evidence type="ECO:0000256" key="13">
    <source>
        <dbReference type="ARBA" id="ARBA00022870"/>
    </source>
</evidence>
<evidence type="ECO:0000256" key="7">
    <source>
        <dbReference type="ARBA" id="ARBA00022562"/>
    </source>
</evidence>
<evidence type="ECO:0000256" key="1">
    <source>
        <dbReference type="ARBA" id="ARBA00004192"/>
    </source>
</evidence>
<dbReference type="EMBL" id="KU296053">
    <property type="protein sequence ID" value="AMK37513.1"/>
    <property type="molecule type" value="mRNA"/>
</dbReference>
<evidence type="ECO:0000256" key="16">
    <source>
        <dbReference type="ARBA" id="ARBA00023311"/>
    </source>
</evidence>
<organism evidence="19 20">
    <name type="scientific">Vesicular stomatitis New Jersey virus</name>
    <dbReference type="NCBI Taxonomy" id="11280"/>
    <lineage>
        <taxon>Viruses</taxon>
        <taxon>Riboviria</taxon>
        <taxon>Orthornavirae</taxon>
        <taxon>Negarnaviricota</taxon>
        <taxon>Haploviricotina</taxon>
        <taxon>Monjiviricetes</taxon>
        <taxon>Mononegavirales</taxon>
        <taxon>Rhabdoviridae</taxon>
        <taxon>Alpharhabdovirinae</taxon>
        <taxon>Vesiculovirus</taxon>
        <taxon>Vesiculovirus newjersey</taxon>
    </lineage>
</organism>
<keyword evidence="10" id="KW-1198">Viral budding</keyword>
<keyword evidence="15" id="KW-1035">Host cytoplasm</keyword>
<keyword evidence="7" id="KW-1048">Host nucleus</keyword>
<keyword evidence="9" id="KW-1188">Viral release from host cell</keyword>
<evidence type="ECO:0000256" key="3">
    <source>
        <dbReference type="ARBA" id="ARBA00010182"/>
    </source>
</evidence>
<dbReference type="Gene3D" id="3.10.460.10">
    <property type="entry name" value="VSV matrix protein"/>
    <property type="match status" value="1"/>
</dbReference>
<evidence type="ECO:0000256" key="6">
    <source>
        <dbReference type="ARBA" id="ARBA00022553"/>
    </source>
</evidence>
<comment type="subcellular location">
    <subcellularLocation>
        <location evidence="1">Host cytoplasm</location>
    </subcellularLocation>
    <subcellularLocation>
        <location evidence="17">Host nucleus membrane</location>
        <topology evidence="17">Peripheral membrane protein</topology>
    </subcellularLocation>
    <subcellularLocation>
        <location evidence="2">Virion</location>
    </subcellularLocation>
</comment>
<keyword evidence="5" id="KW-1187">Viral budding via the host ESCRT complexes</keyword>
<evidence type="ECO:0000256" key="12">
    <source>
        <dbReference type="ARBA" id="ARBA00022844"/>
    </source>
</evidence>
<comment type="similarity">
    <text evidence="3">Belongs to the vesiculoviruses matrix protein family.</text>
</comment>
<dbReference type="Pfam" id="PF06326">
    <property type="entry name" value="Vesiculo_matrix"/>
    <property type="match status" value="1"/>
</dbReference>
<comment type="function">
    <text evidence="18">Forms a double layer around the helical nucleocapsid, the inner matrix layer binding to the N helix and the outer matrix layer binding to the envelope glycoprotein. Plays a major role in assembly and budding of virion, by recruiting cellular partners of the ESCRT complexes that play a key role in releasing the budding particle from the host membrane. Condensates the ribonucleocapsid core during virus assembly. Inhibits the host mRNA nuclear export thereby inducing the shut off of cellular transcription and preventing the interferon signaling and the establishment of antiviral state in infected cells. This shutoff presumably inhibits interferon signaling and thus establishment of antiviral state in virus infected cells. Induces cell-rounding, cytoskeleton disorganization and apoptosis in infected cell. Inhibits host transcription, possibly through interaction with host DNA repair factor IIH/TFIIH GTF2H5 subunit.</text>
</comment>
<reference evidence="19 20" key="1">
    <citation type="journal article" date="2016" name="Genome Announc.">
        <title>Genome Sequences of Nine Vesicular Stomatitis Virus Isolates from South America.</title>
        <authorList>
            <person name="Fowler V.L."/>
            <person name="King D.J."/>
            <person name="Howson E.L."/>
            <person name="Madi M."/>
            <person name="Pauszek S.J."/>
            <person name="Rodriguez L.L."/>
            <person name="Knowles N.J."/>
            <person name="Mioulet V."/>
            <person name="King D.P."/>
        </authorList>
    </citation>
    <scope>NUCLEOTIDE SEQUENCE [LARGE SCALE GENOMIC DNA]</scope>
    <source>
        <strain evidence="19">27946/COL/1998</strain>
    </source>
</reference>
<accession>A0A140DCB0</accession>
<dbReference type="Proteomes" id="UP000159862">
    <property type="component" value="Genome"/>
</dbReference>
<evidence type="ECO:0000256" key="10">
    <source>
        <dbReference type="ARBA" id="ARBA00022637"/>
    </source>
</evidence>
<protein>
    <recommendedName>
        <fullName evidence="4">Matrix protein</fullName>
    </recommendedName>
</protein>
<keyword evidence="14" id="KW-0472">Membrane</keyword>
<dbReference type="GO" id="GO:0039702">
    <property type="term" value="P:viral budding via host ESCRT complex"/>
    <property type="evidence" value="ECO:0007669"/>
    <property type="project" value="UniProtKB-KW"/>
</dbReference>
<dbReference type="InterPro" id="IPR036711">
    <property type="entry name" value="VSV_matrix_sf"/>
</dbReference>
<evidence type="ECO:0000256" key="5">
    <source>
        <dbReference type="ARBA" id="ARBA00022462"/>
    </source>
</evidence>
<evidence type="ECO:0000256" key="15">
    <source>
        <dbReference type="ARBA" id="ARBA00023200"/>
    </source>
</evidence>
<proteinExistence type="evidence at transcript level"/>
<dbReference type="GO" id="GO:0030430">
    <property type="term" value="C:host cell cytoplasm"/>
    <property type="evidence" value="ECO:0007669"/>
    <property type="project" value="UniProtKB-SubCell"/>
</dbReference>
<keyword evidence="13" id="KW-1043">Host membrane</keyword>
<keyword evidence="8" id="KW-0945">Host-virus interaction</keyword>
<name>A0A140DCB0_9RHAB</name>
<keyword evidence="12" id="KW-0946">Virion</keyword>
<evidence type="ECO:0000313" key="19">
    <source>
        <dbReference type="EMBL" id="AMK37513.1"/>
    </source>
</evidence>
<dbReference type="GO" id="GO:0044200">
    <property type="term" value="C:host cell nuclear membrane"/>
    <property type="evidence" value="ECO:0007669"/>
    <property type="project" value="UniProtKB-SubCell"/>
</dbReference>
<evidence type="ECO:0000256" key="14">
    <source>
        <dbReference type="ARBA" id="ARBA00023136"/>
    </source>
</evidence>
<keyword evidence="6" id="KW-0597">Phosphoprotein</keyword>
<keyword evidence="16" id="KW-0468">Viral matrix protein</keyword>
<evidence type="ECO:0000256" key="8">
    <source>
        <dbReference type="ARBA" id="ARBA00022581"/>
    </source>
</evidence>
<dbReference type="InterPro" id="IPR009397">
    <property type="entry name" value="Vesiculo_matrix"/>
</dbReference>
<evidence type="ECO:0000256" key="4">
    <source>
        <dbReference type="ARBA" id="ARBA00017678"/>
    </source>
</evidence>
<evidence type="ECO:0000313" key="20">
    <source>
        <dbReference type="Proteomes" id="UP000159862"/>
    </source>
</evidence>
<evidence type="ECO:0000256" key="18">
    <source>
        <dbReference type="ARBA" id="ARBA00049944"/>
    </source>
</evidence>